<evidence type="ECO:0000313" key="2">
    <source>
        <dbReference type="EMBL" id="KAH9293127.1"/>
    </source>
</evidence>
<comment type="caution">
    <text evidence="2">The sequence shown here is derived from an EMBL/GenBank/DDBJ whole genome shotgun (WGS) entry which is preliminary data.</text>
</comment>
<protein>
    <recommendedName>
        <fullName evidence="4">Aminotransferase-like plant mobile domain-containing protein</fullName>
    </recommendedName>
</protein>
<feature type="non-terminal residue" evidence="2">
    <location>
        <position position="1"/>
    </location>
</feature>
<organism evidence="2 3">
    <name type="scientific">Taxus chinensis</name>
    <name type="common">Chinese yew</name>
    <name type="synonym">Taxus wallichiana var. chinensis</name>
    <dbReference type="NCBI Taxonomy" id="29808"/>
    <lineage>
        <taxon>Eukaryota</taxon>
        <taxon>Viridiplantae</taxon>
        <taxon>Streptophyta</taxon>
        <taxon>Embryophyta</taxon>
        <taxon>Tracheophyta</taxon>
        <taxon>Spermatophyta</taxon>
        <taxon>Pinopsida</taxon>
        <taxon>Pinidae</taxon>
        <taxon>Conifers II</taxon>
        <taxon>Cupressales</taxon>
        <taxon>Taxaceae</taxon>
        <taxon>Taxus</taxon>
    </lineage>
</organism>
<evidence type="ECO:0000256" key="1">
    <source>
        <dbReference type="SAM" id="MobiDB-lite"/>
    </source>
</evidence>
<sequence length="311" mass="34730">LPTGEMTVTIEDVWQILRVPMMGTLIEYNSDAGLIRAACSALFGVDDIPHDGMTIALHECISDPTLHRGPLYIMALISGFLLTDKTGTSFLRGLLPLVHGIYSEIDVIWWPYRHFQWPEDATELSVCLVEHFLIGSHSYIMELYRVDRCQRQLGRVQGVPQPDIWHARRDSERQTMGPRILVARARYYPSSLTIPEEAWAAGIHPPVEIWHGAERRARVVAQGPDPEDPFDGIPHDGQGASQAQGPRPQGPVQAIAERDVARAERDEARGWCVTAVVESDEARAHIVTLLSERDQAQAQAGPGDDRVVWWG</sequence>
<name>A0AA38F9K8_TAXCH</name>
<dbReference type="AlphaFoldDB" id="A0AA38F9K8"/>
<accession>A0AA38F9K8</accession>
<dbReference type="EMBL" id="JAHRHJ020001643">
    <property type="protein sequence ID" value="KAH9293127.1"/>
    <property type="molecule type" value="Genomic_DNA"/>
</dbReference>
<feature type="region of interest" description="Disordered" evidence="1">
    <location>
        <begin position="222"/>
        <end position="253"/>
    </location>
</feature>
<dbReference type="Proteomes" id="UP000824469">
    <property type="component" value="Unassembled WGS sequence"/>
</dbReference>
<keyword evidence="3" id="KW-1185">Reference proteome</keyword>
<reference evidence="2 3" key="1">
    <citation type="journal article" date="2021" name="Nat. Plants">
        <title>The Taxus genome provides insights into paclitaxel biosynthesis.</title>
        <authorList>
            <person name="Xiong X."/>
            <person name="Gou J."/>
            <person name="Liao Q."/>
            <person name="Li Y."/>
            <person name="Zhou Q."/>
            <person name="Bi G."/>
            <person name="Li C."/>
            <person name="Du R."/>
            <person name="Wang X."/>
            <person name="Sun T."/>
            <person name="Guo L."/>
            <person name="Liang H."/>
            <person name="Lu P."/>
            <person name="Wu Y."/>
            <person name="Zhang Z."/>
            <person name="Ro D.K."/>
            <person name="Shang Y."/>
            <person name="Huang S."/>
            <person name="Yan J."/>
        </authorList>
    </citation>
    <scope>NUCLEOTIDE SEQUENCE [LARGE SCALE GENOMIC DNA]</scope>
    <source>
        <strain evidence="2">Ta-2019</strain>
    </source>
</reference>
<gene>
    <name evidence="2" type="ORF">KI387_041668</name>
</gene>
<evidence type="ECO:0000313" key="3">
    <source>
        <dbReference type="Proteomes" id="UP000824469"/>
    </source>
</evidence>
<proteinExistence type="predicted"/>
<evidence type="ECO:0008006" key="4">
    <source>
        <dbReference type="Google" id="ProtNLM"/>
    </source>
</evidence>